<comment type="caution">
    <text evidence="1">The sequence shown here is derived from an EMBL/GenBank/DDBJ whole genome shotgun (WGS) entry which is preliminary data.</text>
</comment>
<dbReference type="AlphaFoldDB" id="A0A532V5E7"/>
<reference evidence="1 2" key="1">
    <citation type="submission" date="2017-06" db="EMBL/GenBank/DDBJ databases">
        <title>Novel microbial phyla capable of carbon fixation and sulfur reduction in deep-sea sediments.</title>
        <authorList>
            <person name="Huang J."/>
            <person name="Baker B."/>
            <person name="Wang Y."/>
        </authorList>
    </citation>
    <scope>NUCLEOTIDE SEQUENCE [LARGE SCALE GENOMIC DNA]</scope>
    <source>
        <strain evidence="1">B3_LCP</strain>
    </source>
</reference>
<dbReference type="Pfam" id="PF08902">
    <property type="entry name" value="DUF1848"/>
    <property type="match status" value="1"/>
</dbReference>
<dbReference type="Proteomes" id="UP000319619">
    <property type="component" value="Unassembled WGS sequence"/>
</dbReference>
<organism evidence="1 2">
    <name type="scientific">candidate division LCP-89 bacterium B3_LCP</name>
    <dbReference type="NCBI Taxonomy" id="2012998"/>
    <lineage>
        <taxon>Bacteria</taxon>
        <taxon>Pseudomonadati</taxon>
        <taxon>Bacteria division LCP-89</taxon>
    </lineage>
</organism>
<proteinExistence type="predicted"/>
<evidence type="ECO:0000313" key="1">
    <source>
        <dbReference type="EMBL" id="TKJ42410.1"/>
    </source>
</evidence>
<sequence>MIISASRRTDIPAFYSDWFINRIREGFCLLQNPYNKKQVRKVDLSPDVIDAFIFWTKNPRPMFGKLSKIDDMNFDYIFLYTCNDYPEWLEPNIPNIDDRINDFRHLSDKLGPKKVIWRYDPIILTSSLNSDFHFETFKRLCSELSDYTKRVIISFVDLYSFVLKRLKRQIPEGESLFDPLTIKMKVKSLSRKLADIAEFYKLDIFSCAELIELSGTGILPGACIDGMYLYSVFEKEFTTKKDPGQREECKCAISVDIGGYDTCMNQCPYCYALKSQKVLEKNYKSHDPLAPSITGWIEETKKSQVELNI</sequence>
<evidence type="ECO:0008006" key="3">
    <source>
        <dbReference type="Google" id="ProtNLM"/>
    </source>
</evidence>
<dbReference type="InterPro" id="IPR014998">
    <property type="entry name" value="DUF1848"/>
</dbReference>
<gene>
    <name evidence="1" type="ORF">CEE37_01635</name>
</gene>
<name>A0A532V5E7_UNCL8</name>
<accession>A0A532V5E7</accession>
<dbReference type="EMBL" id="NJBN01000001">
    <property type="protein sequence ID" value="TKJ42410.1"/>
    <property type="molecule type" value="Genomic_DNA"/>
</dbReference>
<protein>
    <recommendedName>
        <fullName evidence="3">DUF1848 domain-containing protein</fullName>
    </recommendedName>
</protein>
<evidence type="ECO:0000313" key="2">
    <source>
        <dbReference type="Proteomes" id="UP000319619"/>
    </source>
</evidence>